<organism evidence="1 2">
    <name type="scientific">Vermiconidia calcicola</name>
    <dbReference type="NCBI Taxonomy" id="1690605"/>
    <lineage>
        <taxon>Eukaryota</taxon>
        <taxon>Fungi</taxon>
        <taxon>Dikarya</taxon>
        <taxon>Ascomycota</taxon>
        <taxon>Pezizomycotina</taxon>
        <taxon>Dothideomycetes</taxon>
        <taxon>Dothideomycetidae</taxon>
        <taxon>Mycosphaerellales</taxon>
        <taxon>Extremaceae</taxon>
        <taxon>Vermiconidia</taxon>
    </lineage>
</organism>
<reference evidence="1" key="1">
    <citation type="submission" date="2023-07" db="EMBL/GenBank/DDBJ databases">
        <title>Black Yeasts Isolated from many extreme environments.</title>
        <authorList>
            <person name="Coleine C."/>
            <person name="Stajich J.E."/>
            <person name="Selbmann L."/>
        </authorList>
    </citation>
    <scope>NUCLEOTIDE SEQUENCE</scope>
    <source>
        <strain evidence="1">CCFEE 5714</strain>
    </source>
</reference>
<name>A0ACC3NN52_9PEZI</name>
<dbReference type="EMBL" id="JAUTXU010000026">
    <property type="protein sequence ID" value="KAK3719434.1"/>
    <property type="molecule type" value="Genomic_DNA"/>
</dbReference>
<protein>
    <submittedName>
        <fullName evidence="1">Lipase 5</fullName>
    </submittedName>
</protein>
<evidence type="ECO:0000313" key="1">
    <source>
        <dbReference type="EMBL" id="KAK3719434.1"/>
    </source>
</evidence>
<dbReference type="Proteomes" id="UP001281147">
    <property type="component" value="Unassembled WGS sequence"/>
</dbReference>
<evidence type="ECO:0000313" key="2">
    <source>
        <dbReference type="Proteomes" id="UP001281147"/>
    </source>
</evidence>
<sequence length="745" mass="81939">MLRGVLTVALRNKCLPIDAVVYAKHLASHPLQSLGKATYAAFHPINTVVGLAETVLDQVFQDSSRLHEDSSHARNREDRPQHRKSDEALHEDNCLFETLRETLPILKSDLGEICKQPPTQCRPKGPEENIASYQATVLDMLNCISESIRDVDRVERERTRDMLLRAKASFGQTALLCSGGGTHGMAHIGVLKALSKAGRLPRVICGSSAGAIVCAVLCTRTDEELPKILNEFVHGDLAVFVAEHESNNLLARVLHFARYGCLFDNENLKRVVKGHLKQMTFTEAYNKTGRVLNITVSGYDEERKAYFHRILNHVNSGDALIWSAVVASCAIPLGYKAGKLEYKRTETELYMAEDQATPHLDGSVAGDIPLKTIKTEFNAKYVIASQTNPHVTLFARVGGLANNAYGGGALSSLCECSFAFGKTLAQGICRSGHLVPYLDYYAKLGSSVLDQRYTGDITIYPKWDLARYWACLSNPTPEFLREAQRLGEQAALPLVPMIKNHLKIEHALELAYVKAEDACRFSESESDLRRLEIELRNRAKRRRNSSQGSTKSEEAPIDRETLLKNLSFNAMSLTPTGTPGSKMEESPFQDSSPPLSVSSEPVFIVGPDNDNETDDGNPDNEAFEDSTISTNPTRLAQAHPDIGVRPVSPSGNPARRSPARSTSRILGTTTSPPSLMMTPASVDSQARRMPRSDSAVQRAAPTERPIAMPSPPRSTQPRVVKSPGKPQQPLNHRRASSTGFLGLRR</sequence>
<accession>A0ACC3NN52</accession>
<comment type="caution">
    <text evidence="1">The sequence shown here is derived from an EMBL/GenBank/DDBJ whole genome shotgun (WGS) entry which is preliminary data.</text>
</comment>
<proteinExistence type="predicted"/>
<keyword evidence="2" id="KW-1185">Reference proteome</keyword>
<gene>
    <name evidence="1" type="primary">TGL5_1</name>
    <name evidence="1" type="ORF">LTR37_004291</name>
</gene>